<reference evidence="1 2" key="1">
    <citation type="journal article" date="2015" name="Genome Announc.">
        <title>Complete Genome Sequence of Cupriavidus basilensis 4G11, Isolated from the Oak Ridge Field Research Center Site.</title>
        <authorList>
            <person name="Ray J."/>
            <person name="Waters R.J."/>
            <person name="Skerker J.M."/>
            <person name="Kuehl J.V."/>
            <person name="Price M.N."/>
            <person name="Huang J."/>
            <person name="Chakraborty R."/>
            <person name="Arkin A.P."/>
            <person name="Deutschbauer A."/>
        </authorList>
    </citation>
    <scope>NUCLEOTIDE SEQUENCE [LARGE SCALE GENOMIC DNA]</scope>
    <source>
        <strain evidence="1">4G11</strain>
    </source>
</reference>
<gene>
    <name evidence="1" type="ORF">RR42_m1634</name>
</gene>
<protein>
    <submittedName>
        <fullName evidence="1">Uncharacterized protein</fullName>
    </submittedName>
</protein>
<sequence length="38" mass="4126">MVHLCVLSGVGVGYSLLPPALLRRLPVDGRLRGIRFPP</sequence>
<organism evidence="1 2">
    <name type="scientific">Cupriavidus basilensis</name>
    <dbReference type="NCBI Taxonomy" id="68895"/>
    <lineage>
        <taxon>Bacteria</taxon>
        <taxon>Pseudomonadati</taxon>
        <taxon>Pseudomonadota</taxon>
        <taxon>Betaproteobacteria</taxon>
        <taxon>Burkholderiales</taxon>
        <taxon>Burkholderiaceae</taxon>
        <taxon>Cupriavidus</taxon>
    </lineage>
</organism>
<evidence type="ECO:0000313" key="1">
    <source>
        <dbReference type="EMBL" id="AJG19031.1"/>
    </source>
</evidence>
<dbReference type="AlphaFoldDB" id="A0A0C4YE27"/>
<accession>A0A0C4YE27</accession>
<name>A0A0C4YE27_9BURK</name>
<keyword evidence="2" id="KW-1185">Reference proteome</keyword>
<dbReference type="KEGG" id="cbw:RR42_m1634"/>
<proteinExistence type="predicted"/>
<dbReference type="Proteomes" id="UP000031843">
    <property type="component" value="Chromosome main"/>
</dbReference>
<evidence type="ECO:0000313" key="2">
    <source>
        <dbReference type="Proteomes" id="UP000031843"/>
    </source>
</evidence>
<dbReference type="EMBL" id="CP010536">
    <property type="protein sequence ID" value="AJG19031.1"/>
    <property type="molecule type" value="Genomic_DNA"/>
</dbReference>